<evidence type="ECO:0000313" key="1">
    <source>
        <dbReference type="EMBL" id="BAK38014.1"/>
    </source>
</evidence>
<evidence type="ECO:0000313" key="2">
    <source>
        <dbReference type="Proteomes" id="UP000007947"/>
    </source>
</evidence>
<dbReference type="SUPFAM" id="SSF109604">
    <property type="entry name" value="HD-domain/PDEase-like"/>
    <property type="match status" value="1"/>
</dbReference>
<proteinExistence type="predicted"/>
<dbReference type="PANTHER" id="PTHR21174:SF0">
    <property type="entry name" value="HD PHOSPHOHYDROLASE FAMILY PROTEIN-RELATED"/>
    <property type="match status" value="1"/>
</dbReference>
<dbReference type="Proteomes" id="UP000007947">
    <property type="component" value="Chromosome"/>
</dbReference>
<protein>
    <recommendedName>
        <fullName evidence="3">HD domain-containing protein</fullName>
    </recommendedName>
</protein>
<dbReference type="InterPro" id="IPR009218">
    <property type="entry name" value="HD_phosphohydro"/>
</dbReference>
<dbReference type="OrthoDB" id="9808993at2"/>
<gene>
    <name evidence="1" type="ordered locus">MLP_50000</name>
</gene>
<dbReference type="HOGENOM" id="CLU_051795_2_0_11"/>
<dbReference type="AlphaFoldDB" id="F5XG80"/>
<reference evidence="1 2" key="1">
    <citation type="submission" date="2011-05" db="EMBL/GenBank/DDBJ databases">
        <title>Whole genome sequence of Microlunatus phosphovorus NM-1.</title>
        <authorList>
            <person name="Hosoyama A."/>
            <person name="Sasaki K."/>
            <person name="Harada T."/>
            <person name="Igarashi R."/>
            <person name="Kawakoshi A."/>
            <person name="Sasagawa M."/>
            <person name="Fukada J."/>
            <person name="Nakamura S."/>
            <person name="Katano Y."/>
            <person name="Hanada S."/>
            <person name="Kamagata Y."/>
            <person name="Nakamura N."/>
            <person name="Yamazaki S."/>
            <person name="Fujita N."/>
        </authorList>
    </citation>
    <scope>NUCLEOTIDE SEQUENCE [LARGE SCALE GENOMIC DNA]</scope>
    <source>
        <strain evidence="2">ATCC 700054 / DSM 10555 / JCM 9379 / NBRC 101784 / NCIMB 13414 / VKM Ac-1990 / NM-1</strain>
    </source>
</reference>
<dbReference type="Gene3D" id="1.10.3210.10">
    <property type="entry name" value="Hypothetical protein af1432"/>
    <property type="match status" value="1"/>
</dbReference>
<evidence type="ECO:0008006" key="3">
    <source>
        <dbReference type="Google" id="ProtNLM"/>
    </source>
</evidence>
<dbReference type="PIRSF" id="PIRSF035170">
    <property type="entry name" value="HD_phosphohydro"/>
    <property type="match status" value="1"/>
</dbReference>
<organism evidence="1 2">
    <name type="scientific">Microlunatus phosphovorus (strain ATCC 700054 / DSM 10555 / JCM 9379 / NBRC 101784 / NCIMB 13414 / VKM Ac-1990 / NM-1)</name>
    <dbReference type="NCBI Taxonomy" id="1032480"/>
    <lineage>
        <taxon>Bacteria</taxon>
        <taxon>Bacillati</taxon>
        <taxon>Actinomycetota</taxon>
        <taxon>Actinomycetes</taxon>
        <taxon>Propionibacteriales</taxon>
        <taxon>Propionibacteriaceae</taxon>
        <taxon>Microlunatus</taxon>
    </lineage>
</organism>
<dbReference type="KEGG" id="mph:MLP_50000"/>
<dbReference type="eggNOG" id="COG4339">
    <property type="taxonomic scope" value="Bacteria"/>
</dbReference>
<accession>F5XG80</accession>
<sequence>MSTDTERLQQIWDATLRDQPKLGTRVIARYAEPHRRYHGLEHLAAVQDRISEFATADHDVFLVRLAGFYHDAIYDVPTRELTNEDASARLSIRELSRAGLEQEDLNEIARLVRLTATHVPGSRDANGELLCDADLAVLGGSPEAYARYVAQVREEYAHVPRLDFARGRFQILRELAGRDLFNTPRGRQLNGRARFNLVAECRELVAELRAAGVSPDELGPVPGSSA</sequence>
<dbReference type="PANTHER" id="PTHR21174">
    <property type="match status" value="1"/>
</dbReference>
<dbReference type="RefSeq" id="WP_013865832.1">
    <property type="nucleotide sequence ID" value="NC_015635.1"/>
</dbReference>
<keyword evidence="2" id="KW-1185">Reference proteome</keyword>
<name>F5XG80_MICPN</name>
<dbReference type="EMBL" id="AP012204">
    <property type="protein sequence ID" value="BAK38014.1"/>
    <property type="molecule type" value="Genomic_DNA"/>
</dbReference>
<dbReference type="STRING" id="1032480.MLP_50000"/>